<reference evidence="2" key="1">
    <citation type="submission" date="2013-07" db="EMBL/GenBank/DDBJ databases">
        <title>The genome of Eucalyptus grandis.</title>
        <authorList>
            <person name="Schmutz J."/>
            <person name="Hayes R."/>
            <person name="Myburg A."/>
            <person name="Tuskan G."/>
            <person name="Grattapaglia D."/>
            <person name="Rokhsar D.S."/>
        </authorList>
    </citation>
    <scope>NUCLEOTIDE SEQUENCE</scope>
    <source>
        <tissue evidence="2">Leaf extractions</tissue>
    </source>
</reference>
<accession>A0A058ZV35</accession>
<dbReference type="Proteomes" id="UP000030711">
    <property type="component" value="Unassembled WGS sequence"/>
</dbReference>
<reference evidence="1" key="3">
    <citation type="submission" date="2023-04" db="EMBL/GenBank/DDBJ databases">
        <title>WGS assembly of Eucalyptus grandis.</title>
        <authorList>
            <person name="Myburg A."/>
            <person name="Grattapaglia D."/>
            <person name="Tuskan G."/>
            <person name="Hellsten U."/>
            <person name="Hayes R."/>
            <person name="Grimwood J."/>
            <person name="Jenkins J."/>
            <person name="Lindquist E."/>
            <person name="Tice H."/>
            <person name="Bauer D."/>
            <person name="Goodstein D."/>
            <person name="Dubchak I."/>
            <person name="Poliakov A."/>
            <person name="Mizrachi E."/>
            <person name="Kullan A."/>
            <person name="Hussey S."/>
            <person name="Pinard D."/>
            <person name="Van D."/>
            <person name="Singh P."/>
            <person name="Van J."/>
            <person name="Silva-Junior O."/>
            <person name="Togawa R."/>
            <person name="Pappas M."/>
            <person name="Faria D."/>
            <person name="Sansaloni C."/>
            <person name="Petroli C."/>
            <person name="Yang X."/>
            <person name="Ranjan P."/>
            <person name="Tschaplinski T."/>
            <person name="Ye C."/>
            <person name="Li T."/>
            <person name="Sterck L."/>
            <person name="Vanneste K."/>
            <person name="Murat F."/>
            <person name="Soler M."/>
            <person name="Clemente H."/>
            <person name="Saidi N."/>
            <person name="Cassan-Wang H."/>
            <person name="Dunand C."/>
            <person name="Hefer C."/>
            <person name="Bornberg-Bauer E."/>
            <person name="Kersting A."/>
            <person name="Vining K."/>
            <person name="Amarasinghe V."/>
            <person name="Ranik M."/>
            <person name="Naithani S."/>
            <person name="Elser J."/>
            <person name="Boyd A."/>
            <person name="Liston A."/>
            <person name="Spatafora J."/>
            <person name="Dharmwardhana P."/>
            <person name="Raja R."/>
            <person name="Sullivan C."/>
            <person name="Romanel E."/>
            <person name="Alves-Ferreira M."/>
            <person name="Kulheim C."/>
            <person name="Foley W."/>
            <person name="Carocha V."/>
            <person name="Paiva J."/>
            <person name="Kudrna D."/>
            <person name="Brommonschenkel S."/>
            <person name="Pasquali G."/>
            <person name="Byrne M."/>
            <person name="Rigault P."/>
            <person name="Tibbits J."/>
            <person name="Spokevicius A."/>
            <person name="Jones R."/>
            <person name="Steane D."/>
            <person name="Vaillancourt R."/>
            <person name="Potts B."/>
            <person name="Joubert F."/>
            <person name="Barry K."/>
            <person name="Pappas G."/>
            <person name="Strauss S."/>
            <person name="Jaiswal P."/>
            <person name="Grima-Pettenati J."/>
            <person name="Salse J."/>
            <person name="Van D."/>
            <person name="Rokhsar D."/>
            <person name="Schmutz J."/>
        </authorList>
    </citation>
    <scope>NUCLEOTIDE SEQUENCE</scope>
    <source>
        <tissue evidence="1">Leaf extractions</tissue>
    </source>
</reference>
<evidence type="ECO:0000313" key="1">
    <source>
        <dbReference type="EMBL" id="KAK2632825.1"/>
    </source>
</evidence>
<name>A0A058ZV35_EUCGR</name>
<proteinExistence type="predicted"/>
<dbReference type="Gramene" id="KCW45309">
    <property type="protein sequence ID" value="KCW45309"/>
    <property type="gene ID" value="EUGRSUZ_L01023"/>
</dbReference>
<reference evidence="1" key="2">
    <citation type="journal article" date="2014" name="Nature">
        <title>The genome of Eucalyptus grandis.</title>
        <authorList>
            <person name="Myburg A.A."/>
            <person name="Grattapaglia D."/>
            <person name="Tuskan G.A."/>
            <person name="Hellsten U."/>
            <person name="Hayes R.D."/>
            <person name="Grimwood J."/>
            <person name="Jenkins J."/>
            <person name="Lindquist E."/>
            <person name="Tice H."/>
            <person name="Bauer D."/>
            <person name="Goodstein D.M."/>
            <person name="Dubchak I."/>
            <person name="Poliakov A."/>
            <person name="Mizrachi E."/>
            <person name="Kullan A.R."/>
            <person name="Hussey S.G."/>
            <person name="Pinard D."/>
            <person name="van der Merwe K."/>
            <person name="Singh P."/>
            <person name="van Jaarsveld I."/>
            <person name="Silva-Junior O.B."/>
            <person name="Togawa R.C."/>
            <person name="Pappas M.R."/>
            <person name="Faria D.A."/>
            <person name="Sansaloni C.P."/>
            <person name="Petroli C.D."/>
            <person name="Yang X."/>
            <person name="Ranjan P."/>
            <person name="Tschaplinski T.J."/>
            <person name="Ye C.Y."/>
            <person name="Li T."/>
            <person name="Sterck L."/>
            <person name="Vanneste K."/>
            <person name="Murat F."/>
            <person name="Soler M."/>
            <person name="Clemente H.S."/>
            <person name="Saidi N."/>
            <person name="Cassan-Wang H."/>
            <person name="Dunand C."/>
            <person name="Hefer C.A."/>
            <person name="Bornberg-Bauer E."/>
            <person name="Kersting A.R."/>
            <person name="Vining K."/>
            <person name="Amarasinghe V."/>
            <person name="Ranik M."/>
            <person name="Naithani S."/>
            <person name="Elser J."/>
            <person name="Boyd A.E."/>
            <person name="Liston A."/>
            <person name="Spatafora J.W."/>
            <person name="Dharmwardhana P."/>
            <person name="Raja R."/>
            <person name="Sullivan C."/>
            <person name="Romanel E."/>
            <person name="Alves-Ferreira M."/>
            <person name="Kulheim C."/>
            <person name="Foley W."/>
            <person name="Carocha V."/>
            <person name="Paiva J."/>
            <person name="Kudrna D."/>
            <person name="Brommonschenkel S.H."/>
            <person name="Pasquali G."/>
            <person name="Byrne M."/>
            <person name="Rigault P."/>
            <person name="Tibbits J."/>
            <person name="Spokevicius A."/>
            <person name="Jones R.C."/>
            <person name="Steane D.A."/>
            <person name="Vaillancourt R.E."/>
            <person name="Potts B.M."/>
            <person name="Joubert F."/>
            <person name="Barry K."/>
            <person name="Pappas G.J."/>
            <person name="Strauss S.H."/>
            <person name="Jaiswal P."/>
            <person name="Grima-Pettenati J."/>
            <person name="Salse J."/>
            <person name="Van de Peer Y."/>
            <person name="Rokhsar D.S."/>
            <person name="Schmutz J."/>
        </authorList>
    </citation>
    <scope>NUCLEOTIDE SEQUENCE</scope>
    <source>
        <tissue evidence="1">Leaf extractions</tissue>
    </source>
</reference>
<organism evidence="2">
    <name type="scientific">Eucalyptus grandis</name>
    <name type="common">Flooded gum</name>
    <dbReference type="NCBI Taxonomy" id="71139"/>
    <lineage>
        <taxon>Eukaryota</taxon>
        <taxon>Viridiplantae</taxon>
        <taxon>Streptophyta</taxon>
        <taxon>Embryophyta</taxon>
        <taxon>Tracheophyta</taxon>
        <taxon>Spermatophyta</taxon>
        <taxon>Magnoliopsida</taxon>
        <taxon>eudicotyledons</taxon>
        <taxon>Gunneridae</taxon>
        <taxon>Pentapetalae</taxon>
        <taxon>rosids</taxon>
        <taxon>malvids</taxon>
        <taxon>Myrtales</taxon>
        <taxon>Myrtaceae</taxon>
        <taxon>Myrtoideae</taxon>
        <taxon>Eucalypteae</taxon>
        <taxon>Eucalyptus</taxon>
    </lineage>
</organism>
<dbReference type="InParanoid" id="A0A058ZV35"/>
<dbReference type="EMBL" id="KK198856">
    <property type="protein sequence ID" value="KCW45309.1"/>
    <property type="molecule type" value="Genomic_DNA"/>
</dbReference>
<evidence type="ECO:0000313" key="2">
    <source>
        <dbReference type="EMBL" id="KCW45309.1"/>
    </source>
</evidence>
<evidence type="ECO:0000313" key="3">
    <source>
        <dbReference type="Proteomes" id="UP000030711"/>
    </source>
</evidence>
<dbReference type="STRING" id="71139.A0A058ZV35"/>
<sequence>MWAIFSASNAVSCVMCMELDNPAEPLINVEVVAHVMQRDLRSSEVSNKFYFTLTIHPEALNDGLRIQNSHPWKKRHGMSSNVSMLRVGRLHPEYTSPVTEANGNAYSQFE</sequence>
<gene>
    <name evidence="2" type="ORF">EUGRSUZ_L01023</name>
</gene>
<dbReference type="EMBL" id="MU848341">
    <property type="protein sequence ID" value="KAK2632825.1"/>
    <property type="molecule type" value="Genomic_DNA"/>
</dbReference>
<keyword evidence="3" id="KW-1185">Reference proteome</keyword>
<protein>
    <submittedName>
        <fullName evidence="2">Uncharacterized protein</fullName>
    </submittedName>
</protein>
<reference evidence="1" key="4">
    <citation type="submission" date="2023-07" db="EMBL/GenBank/DDBJ databases">
        <authorList>
            <person name="Myburg A.A."/>
            <person name="Grattapaglia D."/>
            <person name="Tuskan G.A."/>
            <person name="Hellsten U."/>
            <person name="Hayes R.D."/>
            <person name="Grimwood J."/>
            <person name="Jenkins J."/>
            <person name="Lindquist E."/>
            <person name="Tice H."/>
            <person name="Bauer D."/>
            <person name="Goodstein D.M."/>
            <person name="Dubchak I."/>
            <person name="Poliakov A."/>
            <person name="Mizrachi E."/>
            <person name="Kullan A.R."/>
            <person name="Hussey S.G."/>
            <person name="Pinard D."/>
            <person name="Van D.M."/>
            <person name="Singh P."/>
            <person name="Van J.I."/>
            <person name="Silva-Junior O.B."/>
            <person name="Togawa R.C."/>
            <person name="Pappas M.R."/>
            <person name="Faria D.A."/>
            <person name="Sansaloni C.P."/>
            <person name="Petroli C.D."/>
            <person name="Yang X."/>
            <person name="Ranjan P."/>
            <person name="Tschaplinski T.J."/>
            <person name="Ye C.Y."/>
            <person name="Li T."/>
            <person name="Sterck L."/>
            <person name="Vanneste K."/>
            <person name="Murat F."/>
            <person name="Soler M."/>
            <person name="Clemente H.S."/>
            <person name="Saidi N."/>
            <person name="Cassan-Wang H."/>
            <person name="Dunand C."/>
            <person name="Hefer C.A."/>
            <person name="Bornberg-Bauer E."/>
            <person name="Kersting A.R."/>
            <person name="Vining K."/>
            <person name="Amarasinghe V."/>
            <person name="Ranik M."/>
            <person name="Naithani S."/>
            <person name="Elser J."/>
            <person name="Boyd A.E."/>
            <person name="Liston A."/>
            <person name="Spatafora J.W."/>
            <person name="Dharmwardhana P."/>
            <person name="Raja R."/>
            <person name="Sullivan C."/>
            <person name="Romanel E."/>
            <person name="Alves-Ferreira M."/>
            <person name="Kulheim C."/>
            <person name="Foley W."/>
            <person name="Carocha V."/>
            <person name="Paiva J."/>
            <person name="Kudrna D."/>
            <person name="Brommonschenkel S.H."/>
            <person name="Pasquali G."/>
            <person name="Byrne M."/>
            <person name="Rigault P."/>
            <person name="Tibbits J."/>
            <person name="Spokevicius A."/>
            <person name="Jones R.C."/>
            <person name="Steane D.A."/>
            <person name="Vaillancourt R.E."/>
            <person name="Potts B.M."/>
            <person name="Joubert F."/>
            <person name="Barry K."/>
            <person name="Pappas G.J."/>
            <person name="Strauss S.H."/>
            <person name="Jaiswal P."/>
            <person name="Grima-Pettenati J."/>
            <person name="Salse J."/>
            <person name="Van D.P."/>
            <person name="Rokhsar D.S."/>
            <person name="Schmutz J."/>
        </authorList>
    </citation>
    <scope>NUCLEOTIDE SEQUENCE</scope>
    <source>
        <tissue evidence="1">Leaf extractions</tissue>
    </source>
</reference>
<dbReference type="AlphaFoldDB" id="A0A058ZV35"/>